<dbReference type="GO" id="GO:0005975">
    <property type="term" value="P:carbohydrate metabolic process"/>
    <property type="evidence" value="ECO:0007669"/>
    <property type="project" value="UniProtKB-UniRule"/>
</dbReference>
<dbReference type="Pfam" id="PF01630">
    <property type="entry name" value="Glyco_hydro_56"/>
    <property type="match status" value="1"/>
</dbReference>
<dbReference type="InterPro" id="IPR018155">
    <property type="entry name" value="Hyaluronidase"/>
</dbReference>
<keyword evidence="9" id="KW-1185">Reference proteome</keyword>
<dbReference type="Gene3D" id="3.20.20.70">
    <property type="entry name" value="Aldolase class I"/>
    <property type="match status" value="1"/>
</dbReference>
<keyword evidence="2 6" id="KW-1015">Disulfide bond</keyword>
<comment type="caution">
    <text evidence="8">The sequence shown here is derived from an EMBL/GenBank/DDBJ whole genome shotgun (WGS) entry which is preliminary data.</text>
</comment>
<dbReference type="AlphaFoldDB" id="A0ABD0YBL2"/>
<evidence type="ECO:0000313" key="9">
    <source>
        <dbReference type="Proteomes" id="UP001558652"/>
    </source>
</evidence>
<dbReference type="EMBL" id="JBFDAA010000019">
    <property type="protein sequence ID" value="KAL1115633.1"/>
    <property type="molecule type" value="Genomic_DNA"/>
</dbReference>
<keyword evidence="3" id="KW-0325">Glycoprotein</keyword>
<evidence type="ECO:0000256" key="4">
    <source>
        <dbReference type="PIRNR" id="PIRNR038193"/>
    </source>
</evidence>
<protein>
    <recommendedName>
        <fullName evidence="7">Hyaluronidase</fullName>
        <ecNumber evidence="7">3.2.1.35</ecNumber>
    </recommendedName>
</protein>
<comment type="similarity">
    <text evidence="1 4 7">Belongs to the glycosyl hydrolase 56 family.</text>
</comment>
<proteinExistence type="inferred from homology"/>
<evidence type="ECO:0000256" key="7">
    <source>
        <dbReference type="RuleBase" id="RU610713"/>
    </source>
</evidence>
<dbReference type="InterPro" id="IPR017853">
    <property type="entry name" value="GH"/>
</dbReference>
<dbReference type="GO" id="GO:0004415">
    <property type="term" value="F:hyalurononglucosaminidase activity"/>
    <property type="evidence" value="ECO:0007669"/>
    <property type="project" value="UniProtKB-UniRule"/>
</dbReference>
<evidence type="ECO:0000256" key="6">
    <source>
        <dbReference type="PIRSR" id="PIRSR038193-3"/>
    </source>
</evidence>
<dbReference type="Proteomes" id="UP001558652">
    <property type="component" value="Unassembled WGS sequence"/>
</dbReference>
<dbReference type="EC" id="3.2.1.35" evidence="7"/>
<keyword evidence="7" id="KW-0378">Hydrolase</keyword>
<evidence type="ECO:0000256" key="1">
    <source>
        <dbReference type="ARBA" id="ARBA00008871"/>
    </source>
</evidence>
<evidence type="ECO:0000256" key="3">
    <source>
        <dbReference type="ARBA" id="ARBA00023180"/>
    </source>
</evidence>
<organism evidence="8 9">
    <name type="scientific">Ranatra chinensis</name>
    <dbReference type="NCBI Taxonomy" id="642074"/>
    <lineage>
        <taxon>Eukaryota</taxon>
        <taxon>Metazoa</taxon>
        <taxon>Ecdysozoa</taxon>
        <taxon>Arthropoda</taxon>
        <taxon>Hexapoda</taxon>
        <taxon>Insecta</taxon>
        <taxon>Pterygota</taxon>
        <taxon>Neoptera</taxon>
        <taxon>Paraneoptera</taxon>
        <taxon>Hemiptera</taxon>
        <taxon>Heteroptera</taxon>
        <taxon>Panheteroptera</taxon>
        <taxon>Nepomorpha</taxon>
        <taxon>Nepidae</taxon>
        <taxon>Ranatrinae</taxon>
        <taxon>Ranatra</taxon>
    </lineage>
</organism>
<feature type="active site" description="Proton donor" evidence="5">
    <location>
        <position position="53"/>
    </location>
</feature>
<dbReference type="SUPFAM" id="SSF51445">
    <property type="entry name" value="(Trans)glycosidases"/>
    <property type="match status" value="1"/>
</dbReference>
<dbReference type="PRINTS" id="PR00847">
    <property type="entry name" value="HYALURONDASE"/>
</dbReference>
<name>A0ABD0YBL2_9HEMI</name>
<sequence>MYDPGQFPTLEPFVNGGLPQNGNVERHLEAFEQDVLRVIPDRNYSGLAVIDFEHWRPVFRENWSKLEPYREESRRQVNSQHLFWTKNQIEAEATRRFEAASFAFFRKTLERAKRLRGKALWGYYSFPYCFNFNPKNPGMRCTQDVQEDNDRSKWMWDTSDALYPSVYFSEKDMTERKRAKLIQGRVQEGARIASKKNKRLYVYTWFKYQDTREFVSQTDMRSNLIVPRKYGADGVIIWGSTKDVNTRQKCSQLLNYLRTVIGPAVRHLNTAKNFDSVSEEDNEV</sequence>
<dbReference type="InterPro" id="IPR001329">
    <property type="entry name" value="Venom_Hyaluronidase"/>
</dbReference>
<evidence type="ECO:0000313" key="8">
    <source>
        <dbReference type="EMBL" id="KAL1115633.1"/>
    </source>
</evidence>
<reference evidence="8 9" key="1">
    <citation type="submission" date="2024-07" db="EMBL/GenBank/DDBJ databases">
        <title>Chromosome-level genome assembly of the water stick insect Ranatra chinensis (Heteroptera: Nepidae).</title>
        <authorList>
            <person name="Liu X."/>
        </authorList>
    </citation>
    <scope>NUCLEOTIDE SEQUENCE [LARGE SCALE GENOMIC DNA]</scope>
    <source>
        <strain evidence="8">Cailab_2021Rc</strain>
        <tissue evidence="8">Muscle</tissue>
    </source>
</reference>
<dbReference type="PANTHER" id="PTHR11769:SF35">
    <property type="entry name" value="HYALURONIDASE"/>
    <property type="match status" value="1"/>
</dbReference>
<feature type="disulfide bond" evidence="6">
    <location>
        <begin position="129"/>
        <end position="141"/>
    </location>
</feature>
<keyword evidence="7" id="KW-0326">Glycosidase</keyword>
<accession>A0ABD0YBL2</accession>
<evidence type="ECO:0000256" key="5">
    <source>
        <dbReference type="PIRSR" id="PIRSR038193-1"/>
    </source>
</evidence>
<gene>
    <name evidence="8" type="ORF">AAG570_005923</name>
</gene>
<dbReference type="PRINTS" id="PR00846">
    <property type="entry name" value="GLHYDRLASE56"/>
</dbReference>
<comment type="catalytic activity">
    <reaction evidence="7">
        <text>Random hydrolysis of (1-&gt;4)-linkages between N-acetyl-beta-D-glucosamine and D-glucuronate residues in hyaluronate.</text>
        <dbReference type="EC" id="3.2.1.35"/>
    </reaction>
</comment>
<evidence type="ECO:0000256" key="2">
    <source>
        <dbReference type="ARBA" id="ARBA00023157"/>
    </source>
</evidence>
<dbReference type="InterPro" id="IPR013785">
    <property type="entry name" value="Aldolase_TIM"/>
</dbReference>
<dbReference type="PANTHER" id="PTHR11769">
    <property type="entry name" value="HYALURONIDASE"/>
    <property type="match status" value="1"/>
</dbReference>
<dbReference type="PIRSF" id="PIRSF038193">
    <property type="entry name" value="Hyaluronidase"/>
    <property type="match status" value="1"/>
</dbReference>